<dbReference type="Pfam" id="PF13976">
    <property type="entry name" value="gag_pre-integrs"/>
    <property type="match status" value="1"/>
</dbReference>
<evidence type="ECO:0000313" key="2">
    <source>
        <dbReference type="EMBL" id="JAG08150.1"/>
    </source>
</evidence>
<dbReference type="InterPro" id="IPR025724">
    <property type="entry name" value="GAG-pre-integrase_dom"/>
</dbReference>
<name>A0A0A9WTJ3_LYGHE</name>
<protein>
    <submittedName>
        <fullName evidence="2">Copia protein</fullName>
    </submittedName>
</protein>
<accession>A0A0A9WTJ3</accession>
<gene>
    <name evidence="2" type="primary">GIP_53</name>
    <name evidence="2" type="ORF">CM83_104763</name>
</gene>
<feature type="non-terminal residue" evidence="2">
    <location>
        <position position="1"/>
    </location>
</feature>
<evidence type="ECO:0000259" key="1">
    <source>
        <dbReference type="Pfam" id="PF13976"/>
    </source>
</evidence>
<sequence length="114" mass="12652">KMFRKCTIQGVADVTASNVGGVYRLNLNKKSINATHQGSSALITSHELWHKRLGHLNRKGMKTLQNLVTGIKLTASTEKLPCVRCLEGKQTRKPFNKKIKGTRATEALELVHSD</sequence>
<reference evidence="2" key="1">
    <citation type="journal article" date="2014" name="PLoS ONE">
        <title>Transcriptome-Based Identification of ABC Transporters in the Western Tarnished Plant Bug Lygus hesperus.</title>
        <authorList>
            <person name="Hull J.J."/>
            <person name="Chaney K."/>
            <person name="Geib S.M."/>
            <person name="Fabrick J.A."/>
            <person name="Brent C.S."/>
            <person name="Walsh D."/>
            <person name="Lavine L.C."/>
        </authorList>
    </citation>
    <scope>NUCLEOTIDE SEQUENCE</scope>
</reference>
<reference evidence="2" key="2">
    <citation type="submission" date="2014-07" db="EMBL/GenBank/DDBJ databases">
        <authorList>
            <person name="Hull J."/>
        </authorList>
    </citation>
    <scope>NUCLEOTIDE SEQUENCE</scope>
</reference>
<proteinExistence type="predicted"/>
<organism evidence="2">
    <name type="scientific">Lygus hesperus</name>
    <name type="common">Western plant bug</name>
    <dbReference type="NCBI Taxonomy" id="30085"/>
    <lineage>
        <taxon>Eukaryota</taxon>
        <taxon>Metazoa</taxon>
        <taxon>Ecdysozoa</taxon>
        <taxon>Arthropoda</taxon>
        <taxon>Hexapoda</taxon>
        <taxon>Insecta</taxon>
        <taxon>Pterygota</taxon>
        <taxon>Neoptera</taxon>
        <taxon>Paraneoptera</taxon>
        <taxon>Hemiptera</taxon>
        <taxon>Heteroptera</taxon>
        <taxon>Panheteroptera</taxon>
        <taxon>Cimicomorpha</taxon>
        <taxon>Miridae</taxon>
        <taxon>Mirini</taxon>
        <taxon>Lygus</taxon>
    </lineage>
</organism>
<dbReference type="EMBL" id="GBHO01035454">
    <property type="protein sequence ID" value="JAG08150.1"/>
    <property type="molecule type" value="Transcribed_RNA"/>
</dbReference>
<feature type="non-terminal residue" evidence="2">
    <location>
        <position position="114"/>
    </location>
</feature>
<feature type="domain" description="GAG-pre-integrase" evidence="1">
    <location>
        <begin position="21"/>
        <end position="90"/>
    </location>
</feature>
<dbReference type="AlphaFoldDB" id="A0A0A9WTJ3"/>